<proteinExistence type="predicted"/>
<organism evidence="1 2">
    <name type="scientific">Sphaeroforma arctica JP610</name>
    <dbReference type="NCBI Taxonomy" id="667725"/>
    <lineage>
        <taxon>Eukaryota</taxon>
        <taxon>Ichthyosporea</taxon>
        <taxon>Ichthyophonida</taxon>
        <taxon>Sphaeroforma</taxon>
    </lineage>
</organism>
<dbReference type="GeneID" id="25904284"/>
<dbReference type="AlphaFoldDB" id="A0A0L0G4H9"/>
<gene>
    <name evidence="1" type="ORF">SARC_03780</name>
</gene>
<evidence type="ECO:0000313" key="2">
    <source>
        <dbReference type="Proteomes" id="UP000054560"/>
    </source>
</evidence>
<protein>
    <submittedName>
        <fullName evidence="1">Uncharacterized protein</fullName>
    </submittedName>
</protein>
<dbReference type="RefSeq" id="XP_014157894.1">
    <property type="nucleotide sequence ID" value="XM_014302419.1"/>
</dbReference>
<dbReference type="Proteomes" id="UP000054560">
    <property type="component" value="Unassembled WGS sequence"/>
</dbReference>
<dbReference type="EMBL" id="KQ241796">
    <property type="protein sequence ID" value="KNC83992.1"/>
    <property type="molecule type" value="Genomic_DNA"/>
</dbReference>
<accession>A0A0L0G4H9</accession>
<sequence>MEQSRLRSSRTLALGPLGAWALKAGPGLPLGSGGLDSWSLGGWSLGRAGLKRVNVRLLSADSGLWSLVGGIYLSQKSRFSGTLSPCLLPMK</sequence>
<reference evidence="1 2" key="1">
    <citation type="submission" date="2011-02" db="EMBL/GenBank/DDBJ databases">
        <title>The Genome Sequence of Sphaeroforma arctica JP610.</title>
        <authorList>
            <consortium name="The Broad Institute Genome Sequencing Platform"/>
            <person name="Russ C."/>
            <person name="Cuomo C."/>
            <person name="Young S.K."/>
            <person name="Zeng Q."/>
            <person name="Gargeya S."/>
            <person name="Alvarado L."/>
            <person name="Berlin A."/>
            <person name="Chapman S.B."/>
            <person name="Chen Z."/>
            <person name="Freedman E."/>
            <person name="Gellesch M."/>
            <person name="Goldberg J."/>
            <person name="Griggs A."/>
            <person name="Gujja S."/>
            <person name="Heilman E."/>
            <person name="Heiman D."/>
            <person name="Howarth C."/>
            <person name="Mehta T."/>
            <person name="Neiman D."/>
            <person name="Pearson M."/>
            <person name="Roberts A."/>
            <person name="Saif S."/>
            <person name="Shea T."/>
            <person name="Shenoy N."/>
            <person name="Sisk P."/>
            <person name="Stolte C."/>
            <person name="Sykes S."/>
            <person name="White J."/>
            <person name="Yandava C."/>
            <person name="Burger G."/>
            <person name="Gray M.W."/>
            <person name="Holland P.W.H."/>
            <person name="King N."/>
            <person name="Lang F.B.F."/>
            <person name="Roger A.J."/>
            <person name="Ruiz-Trillo I."/>
            <person name="Haas B."/>
            <person name="Nusbaum C."/>
            <person name="Birren B."/>
        </authorList>
    </citation>
    <scope>NUCLEOTIDE SEQUENCE [LARGE SCALE GENOMIC DNA]</scope>
    <source>
        <strain evidence="1 2">JP610</strain>
    </source>
</reference>
<evidence type="ECO:0000313" key="1">
    <source>
        <dbReference type="EMBL" id="KNC83992.1"/>
    </source>
</evidence>
<name>A0A0L0G4H9_9EUKA</name>
<keyword evidence="2" id="KW-1185">Reference proteome</keyword>